<comment type="function">
    <text evidence="5">Involved in the anomeric conversion of L-rhamnose.</text>
</comment>
<accession>A0A0T9RAM1</accession>
<sequence length="105" mass="12385">MMIRKAFVMTVNPDAHAEYQRRHTPIWPELESVLKAHGAHHYSIFLDETRNLLFGVVEIESEERWNAVAQTPECQRWWQHMADVMPSHPDNSPVSQALREVFYLE</sequence>
<dbReference type="PANTHER" id="PTHR34389">
    <property type="entry name" value="L-RHAMNOSE MUTAROTASE"/>
    <property type="match status" value="1"/>
</dbReference>
<dbReference type="HAMAP" id="MF_01663">
    <property type="entry name" value="L_rham_rotase"/>
    <property type="match status" value="1"/>
</dbReference>
<comment type="subunit">
    <text evidence="5">Homodimer.</text>
</comment>
<dbReference type="SUPFAM" id="SSF54909">
    <property type="entry name" value="Dimeric alpha+beta barrel"/>
    <property type="match status" value="1"/>
</dbReference>
<evidence type="ECO:0000256" key="4">
    <source>
        <dbReference type="ARBA" id="ARBA00023308"/>
    </source>
</evidence>
<comment type="similarity">
    <text evidence="5">Belongs to the rhamnose mutarotase family.</text>
</comment>
<dbReference type="InterPro" id="IPR013448">
    <property type="entry name" value="L-rhamnose_mutarotase"/>
</dbReference>
<feature type="binding site" evidence="5">
    <location>
        <position position="19"/>
    </location>
    <ligand>
        <name>substrate</name>
    </ligand>
</feature>
<dbReference type="EMBL" id="CQBK01000035">
    <property type="protein sequence ID" value="CNI52579.1"/>
    <property type="molecule type" value="Genomic_DNA"/>
</dbReference>
<dbReference type="NCBIfam" id="TIGR02625">
    <property type="entry name" value="YiiL_rotase"/>
    <property type="match status" value="1"/>
</dbReference>
<dbReference type="GO" id="GO:0062192">
    <property type="term" value="F:L-rhamnose mutarotase activity"/>
    <property type="evidence" value="ECO:0007669"/>
    <property type="project" value="UniProtKB-UniRule"/>
</dbReference>
<dbReference type="GO" id="GO:0019301">
    <property type="term" value="P:rhamnose catabolic process"/>
    <property type="evidence" value="ECO:0007669"/>
    <property type="project" value="UniProtKB-UniRule"/>
</dbReference>
<comment type="catalytic activity">
    <reaction evidence="5">
        <text>alpha-L-rhamnose = beta-L-rhamnose</text>
        <dbReference type="Rhea" id="RHEA:25584"/>
        <dbReference type="ChEBI" id="CHEBI:27586"/>
        <dbReference type="ChEBI" id="CHEBI:27907"/>
        <dbReference type="EC" id="5.1.3.32"/>
    </reaction>
</comment>
<organism evidence="7 8">
    <name type="scientific">Yersinia similis</name>
    <dbReference type="NCBI Taxonomy" id="367190"/>
    <lineage>
        <taxon>Bacteria</taxon>
        <taxon>Pseudomonadati</taxon>
        <taxon>Pseudomonadota</taxon>
        <taxon>Gammaproteobacteria</taxon>
        <taxon>Enterobacterales</taxon>
        <taxon>Yersiniaceae</taxon>
        <taxon>Yersinia</taxon>
    </lineage>
</organism>
<evidence type="ECO:0000256" key="3">
    <source>
        <dbReference type="ARBA" id="ARBA00023277"/>
    </source>
</evidence>
<comment type="subcellular location">
    <subcellularLocation>
        <location evidence="5">Cytoplasm</location>
    </subcellularLocation>
</comment>
<evidence type="ECO:0000313" key="8">
    <source>
        <dbReference type="Proteomes" id="UP000038204"/>
    </source>
</evidence>
<dbReference type="GO" id="GO:0005737">
    <property type="term" value="C:cytoplasm"/>
    <property type="evidence" value="ECO:0007669"/>
    <property type="project" value="UniProtKB-SubCell"/>
</dbReference>
<feature type="binding site" evidence="5">
    <location>
        <position position="42"/>
    </location>
    <ligand>
        <name>substrate</name>
    </ligand>
</feature>
<proteinExistence type="inferred from homology"/>
<feature type="active site" description="Proton donor" evidence="5">
    <location>
        <position position="23"/>
    </location>
</feature>
<evidence type="ECO:0000256" key="2">
    <source>
        <dbReference type="ARBA" id="ARBA00023235"/>
    </source>
</evidence>
<protein>
    <recommendedName>
        <fullName evidence="5 6">L-rhamnose mutarotase</fullName>
        <ecNumber evidence="5 6">5.1.3.32</ecNumber>
    </recommendedName>
    <alternativeName>
        <fullName evidence="5">Rhamnose 1-epimerase</fullName>
    </alternativeName>
    <alternativeName>
        <fullName evidence="5">Type-3 mutarotase</fullName>
    </alternativeName>
</protein>
<keyword evidence="1 5" id="KW-0963">Cytoplasm</keyword>
<feature type="binding site" evidence="5">
    <location>
        <begin position="77"/>
        <end position="78"/>
    </location>
    <ligand>
        <name>substrate</name>
    </ligand>
</feature>
<reference evidence="7 8" key="1">
    <citation type="submission" date="2015-03" db="EMBL/GenBank/DDBJ databases">
        <authorList>
            <person name="Murphy D."/>
        </authorList>
    </citation>
    <scope>NUCLEOTIDE SEQUENCE [LARGE SCALE GENOMIC DNA]</scope>
    <source>
        <strain evidence="7 8">Y233</strain>
    </source>
</reference>
<name>A0A0T9RAM1_9GAMM</name>
<dbReference type="EC" id="5.1.3.32" evidence="5 6"/>
<keyword evidence="2 5" id="KW-0413">Isomerase</keyword>
<dbReference type="PANTHER" id="PTHR34389:SF2">
    <property type="entry name" value="L-RHAMNOSE MUTAROTASE"/>
    <property type="match status" value="1"/>
</dbReference>
<dbReference type="Gene3D" id="3.30.70.100">
    <property type="match status" value="1"/>
</dbReference>
<dbReference type="Pfam" id="PF05336">
    <property type="entry name" value="rhaM"/>
    <property type="match status" value="1"/>
</dbReference>
<dbReference type="Proteomes" id="UP000038204">
    <property type="component" value="Unassembled WGS sequence"/>
</dbReference>
<keyword evidence="3 5" id="KW-0119">Carbohydrate metabolism</keyword>
<dbReference type="InterPro" id="IPR011008">
    <property type="entry name" value="Dimeric_a/b-barrel"/>
</dbReference>
<evidence type="ECO:0000313" key="7">
    <source>
        <dbReference type="EMBL" id="CNI52579.1"/>
    </source>
</evidence>
<keyword evidence="4 5" id="KW-0684">Rhamnose metabolism</keyword>
<dbReference type="AlphaFoldDB" id="A0A0T9RAM1"/>
<evidence type="ECO:0000256" key="5">
    <source>
        <dbReference type="HAMAP-Rule" id="MF_01663"/>
    </source>
</evidence>
<evidence type="ECO:0000256" key="6">
    <source>
        <dbReference type="NCBIfam" id="TIGR02625"/>
    </source>
</evidence>
<dbReference type="InterPro" id="IPR008000">
    <property type="entry name" value="Rham/fucose_mutarotase"/>
</dbReference>
<gene>
    <name evidence="5 7" type="primary">rhaM</name>
    <name evidence="7" type="ORF">ERS008667_03644</name>
</gene>
<comment type="pathway">
    <text evidence="5">Carbohydrate metabolism; L-rhamnose metabolism.</text>
</comment>
<dbReference type="UniPathway" id="UPA00125"/>
<evidence type="ECO:0000256" key="1">
    <source>
        <dbReference type="ARBA" id="ARBA00022490"/>
    </source>
</evidence>